<keyword evidence="7" id="KW-0406">Ion transport</keyword>
<proteinExistence type="predicted"/>
<feature type="domain" description="Ion transport" evidence="11">
    <location>
        <begin position="465"/>
        <end position="702"/>
    </location>
</feature>
<reference evidence="14 15" key="2">
    <citation type="submission" date="2025-04" db="UniProtKB">
        <authorList>
            <consortium name="RefSeq"/>
        </authorList>
    </citation>
    <scope>IDENTIFICATION</scope>
</reference>
<evidence type="ECO:0000256" key="2">
    <source>
        <dbReference type="ARBA" id="ARBA00022448"/>
    </source>
</evidence>
<keyword evidence="6" id="KW-0040">ANK repeat</keyword>
<dbReference type="EnsemblMetazoa" id="XM_017119415.1">
    <property type="protein sequence ID" value="XP_016974904.1"/>
    <property type="gene ID" value="LOC108041481"/>
</dbReference>
<name>A0A6P4EA66_DRORH</name>
<evidence type="ECO:0000313" key="13">
    <source>
        <dbReference type="Proteomes" id="UP001652680"/>
    </source>
</evidence>
<dbReference type="GO" id="GO:0005216">
    <property type="term" value="F:monoatomic ion channel activity"/>
    <property type="evidence" value="ECO:0007669"/>
    <property type="project" value="InterPro"/>
</dbReference>
<evidence type="ECO:0000256" key="9">
    <source>
        <dbReference type="ARBA" id="ARBA00023303"/>
    </source>
</evidence>
<gene>
    <name evidence="14 15 16" type="primary">LOC108041481</name>
    <name evidence="12" type="synonym">108041481</name>
</gene>
<dbReference type="GO" id="GO:1902495">
    <property type="term" value="C:transmembrane transporter complex"/>
    <property type="evidence" value="ECO:0007669"/>
    <property type="project" value="TreeGrafter"/>
</dbReference>
<evidence type="ECO:0000313" key="16">
    <source>
        <dbReference type="RefSeq" id="XP_016974906.1"/>
    </source>
</evidence>
<reference evidence="12" key="3">
    <citation type="submission" date="2025-05" db="UniProtKB">
        <authorList>
            <consortium name="EnsemblMetazoa"/>
        </authorList>
    </citation>
    <scope>IDENTIFICATION</scope>
</reference>
<evidence type="ECO:0000256" key="5">
    <source>
        <dbReference type="ARBA" id="ARBA00022989"/>
    </source>
</evidence>
<dbReference type="RefSeq" id="XP_016974904.1">
    <property type="nucleotide sequence ID" value="XM_017119415.1"/>
</dbReference>
<dbReference type="InterPro" id="IPR005821">
    <property type="entry name" value="Ion_trans_dom"/>
</dbReference>
<evidence type="ECO:0000256" key="6">
    <source>
        <dbReference type="ARBA" id="ARBA00023043"/>
    </source>
</evidence>
<dbReference type="GeneID" id="108041481"/>
<dbReference type="AlphaFoldDB" id="A0A6P4EA66"/>
<evidence type="ECO:0000256" key="7">
    <source>
        <dbReference type="ARBA" id="ARBA00023065"/>
    </source>
</evidence>
<sequence>MDLGKCCFIDPQAQLKTALANQDIRLFIAVLSSGAQIDPGDYDKILSTPGSQDFIEACAAHGGLFNDNSVIHAASSLDPDNLTALLKFRPDNVDFKDRQLTPLNSLAKILTEENASSVLSCMKLLLDYGASPNIPDDREFTPLGYILSKNKVREHKELVQLFLNQPMLDIDSLRYGEVRQLLQVHFPELPLPEERQRTEMDINRLLKTLRGGDEALFEKQFAEYKELAHQKEEYHDMLKESIKLGRQRAIEIILANGIDFKESDFLGRAIYWGNWKALERLLAEPNFCPHAHLQTNEICALIDLSVESSKHQRCFDVLMASKLVDINMPSSGWRTPLCFAGMTGCTLAMQKLLKRGAYIGSRTHPKSLPIEHIPHDVLEEHFNSCITLNNYGPFNQIFEINIDFRNLLLYGAQDGPISEPYNTRHDEMAPIAFMAKSKELRHLLQHPLISSFLILKWRRLSKIFYLNLLLYSLFTVSIVTNTLLRINDSDHSALITLTTVFSYLGIGYLTIRESIQLFLMSGFRYFWSITNMMECFLILMSTCTWLEFNDKETQRVLAAFTILFVSIEFCLLMGSLPVLSISTHMLMLRQVSITFLKSFGLYSIFVLTFSICFHILFPTPPVQDNVDPLKEGKEEFDFAKPIVALTKTIAMMTGELNAGDLEFTSISSYLIFLFFVLFMTIVLVNLLNGLAVSDTQTIRAQAELNAAIVRTNVLCRYELNETDYVIDELLKSNYRILRIVGQMLRNIVPRYQIPRQVSIFPNMDNSDSGNDMAEVLMANVIHLRNGGTTGRFKSKRGRRRKWCPSP</sequence>
<evidence type="ECO:0000256" key="4">
    <source>
        <dbReference type="ARBA" id="ARBA00022737"/>
    </source>
</evidence>
<feature type="transmembrane region" description="Helical" evidence="10">
    <location>
        <begin position="557"/>
        <end position="579"/>
    </location>
</feature>
<evidence type="ECO:0000313" key="14">
    <source>
        <dbReference type="RefSeq" id="XP_016974904.1"/>
    </source>
</evidence>
<keyword evidence="3 10" id="KW-0812">Transmembrane</keyword>
<dbReference type="Proteomes" id="UP001652680">
    <property type="component" value="Unassembled WGS sequence"/>
</dbReference>
<dbReference type="Gene3D" id="1.25.40.20">
    <property type="entry name" value="Ankyrin repeat-containing domain"/>
    <property type="match status" value="2"/>
</dbReference>
<feature type="transmembrane region" description="Helical" evidence="10">
    <location>
        <begin position="666"/>
        <end position="687"/>
    </location>
</feature>
<reference evidence="13" key="1">
    <citation type="journal article" date="2021" name="Elife">
        <title>Highly contiguous assemblies of 101 drosophilid genomes.</title>
        <authorList>
            <person name="Kim B.Y."/>
            <person name="Wang J.R."/>
            <person name="Miller D.E."/>
            <person name="Barmina O."/>
            <person name="Delaney E."/>
            <person name="Thompson A."/>
            <person name="Comeault A.A."/>
            <person name="Peede D."/>
            <person name="D'Agostino E.R."/>
            <person name="Pelaez J."/>
            <person name="Aguilar J.M."/>
            <person name="Haji D."/>
            <person name="Matsunaga T."/>
            <person name="Armstrong E.E."/>
            <person name="Zych M."/>
            <person name="Ogawa Y."/>
            <person name="Stamenkovic-Radak M."/>
            <person name="Jelic M."/>
            <person name="Veselinovic M.S."/>
            <person name="Tanaskovic M."/>
            <person name="Eric P."/>
            <person name="Gao J.J."/>
            <person name="Katoh T.K."/>
            <person name="Toda M.J."/>
            <person name="Watabe H."/>
            <person name="Watada M."/>
            <person name="Davis J.S."/>
            <person name="Moyle L.C."/>
            <person name="Manoli G."/>
            <person name="Bertolini E."/>
            <person name="Kostal V."/>
            <person name="Hawley R.S."/>
            <person name="Takahashi A."/>
            <person name="Jones C.D."/>
            <person name="Price D.K."/>
            <person name="Whiteman N."/>
            <person name="Kopp A."/>
            <person name="Matute D.R."/>
            <person name="Petrov D.A."/>
        </authorList>
    </citation>
    <scope>NUCLEOTIDE SEQUENCE [LARGE SCALE GENOMIC DNA]</scope>
</reference>
<feature type="transmembrane region" description="Helical" evidence="10">
    <location>
        <begin position="523"/>
        <end position="545"/>
    </location>
</feature>
<dbReference type="OrthoDB" id="2157354at2759"/>
<keyword evidence="2" id="KW-0813">Transport</keyword>
<organism evidence="15">
    <name type="scientific">Drosophila rhopaloa</name>
    <name type="common">Fruit fly</name>
    <dbReference type="NCBI Taxonomy" id="1041015"/>
    <lineage>
        <taxon>Eukaryota</taxon>
        <taxon>Metazoa</taxon>
        <taxon>Ecdysozoa</taxon>
        <taxon>Arthropoda</taxon>
        <taxon>Hexapoda</taxon>
        <taxon>Insecta</taxon>
        <taxon>Pterygota</taxon>
        <taxon>Neoptera</taxon>
        <taxon>Endopterygota</taxon>
        <taxon>Diptera</taxon>
        <taxon>Brachycera</taxon>
        <taxon>Muscomorpha</taxon>
        <taxon>Ephydroidea</taxon>
        <taxon>Drosophilidae</taxon>
        <taxon>Drosophila</taxon>
        <taxon>Sophophora</taxon>
    </lineage>
</organism>
<keyword evidence="9" id="KW-0407">Ion channel</keyword>
<comment type="subcellular location">
    <subcellularLocation>
        <location evidence="1">Membrane</location>
        <topology evidence="1">Multi-pass membrane protein</topology>
    </subcellularLocation>
</comment>
<feature type="transmembrane region" description="Helical" evidence="10">
    <location>
        <begin position="492"/>
        <end position="511"/>
    </location>
</feature>
<dbReference type="PANTHER" id="PTHR47143">
    <property type="entry name" value="TRANSIENT RECEPTOR POTENTIAL CATION CHANNEL PROTEIN PAINLESS"/>
    <property type="match status" value="1"/>
</dbReference>
<feature type="transmembrane region" description="Helical" evidence="10">
    <location>
        <begin position="463"/>
        <end position="486"/>
    </location>
</feature>
<evidence type="ECO:0000313" key="15">
    <source>
        <dbReference type="RefSeq" id="XP_016974905.1"/>
    </source>
</evidence>
<keyword evidence="8 10" id="KW-0472">Membrane</keyword>
<accession>A0A6P4EA66</accession>
<evidence type="ECO:0000313" key="12">
    <source>
        <dbReference type="EnsemblMetazoa" id="XP_016974904.1"/>
    </source>
</evidence>
<dbReference type="Pfam" id="PF00520">
    <property type="entry name" value="Ion_trans"/>
    <property type="match status" value="1"/>
</dbReference>
<dbReference type="PANTHER" id="PTHR47143:SF4">
    <property type="entry name" value="TRANSIENT RECEPTOR POTENTIAL CATION CHANNEL PROTEIN PAINLESS"/>
    <property type="match status" value="1"/>
</dbReference>
<dbReference type="InterPro" id="IPR052076">
    <property type="entry name" value="TRP_cation_channel"/>
</dbReference>
<evidence type="ECO:0000256" key="10">
    <source>
        <dbReference type="SAM" id="Phobius"/>
    </source>
</evidence>
<protein>
    <submittedName>
        <fullName evidence="14 15">Transient receptor potential cation channel protein painless-like</fullName>
    </submittedName>
</protein>
<evidence type="ECO:0000256" key="8">
    <source>
        <dbReference type="ARBA" id="ARBA00023136"/>
    </source>
</evidence>
<evidence type="ECO:0000259" key="11">
    <source>
        <dbReference type="Pfam" id="PF00520"/>
    </source>
</evidence>
<dbReference type="RefSeq" id="XP_016974906.1">
    <property type="nucleotide sequence ID" value="XM_017119417.1"/>
</dbReference>
<dbReference type="RefSeq" id="XP_016974905.1">
    <property type="nucleotide sequence ID" value="XM_017119416.1"/>
</dbReference>
<evidence type="ECO:0000256" key="1">
    <source>
        <dbReference type="ARBA" id="ARBA00004141"/>
    </source>
</evidence>
<evidence type="ECO:0000256" key="3">
    <source>
        <dbReference type="ARBA" id="ARBA00022692"/>
    </source>
</evidence>
<dbReference type="InterPro" id="IPR036770">
    <property type="entry name" value="Ankyrin_rpt-contain_sf"/>
</dbReference>
<keyword evidence="5 10" id="KW-1133">Transmembrane helix</keyword>
<dbReference type="OMA" id="DSISTHM"/>
<dbReference type="SUPFAM" id="SSF48403">
    <property type="entry name" value="Ankyrin repeat"/>
    <property type="match status" value="2"/>
</dbReference>
<dbReference type="EnsemblMetazoa" id="XM_017119416.2">
    <property type="protein sequence ID" value="XP_016974905.1"/>
    <property type="gene ID" value="LOC108041481"/>
</dbReference>
<feature type="transmembrane region" description="Helical" evidence="10">
    <location>
        <begin position="599"/>
        <end position="617"/>
    </location>
</feature>
<keyword evidence="4" id="KW-0677">Repeat</keyword>
<keyword evidence="13" id="KW-1185">Reference proteome</keyword>